<dbReference type="Proteomes" id="UP000315226">
    <property type="component" value="Unassembled WGS sequence"/>
</dbReference>
<dbReference type="EMBL" id="BJMN01000025">
    <property type="protein sequence ID" value="GEB58364.1"/>
    <property type="molecule type" value="Genomic_DNA"/>
</dbReference>
<accession>A0A4Y3RM22</accession>
<organism evidence="1 2">
    <name type="scientific">Streptomyces gardneri</name>
    <dbReference type="NCBI Taxonomy" id="66892"/>
    <lineage>
        <taxon>Bacteria</taxon>
        <taxon>Bacillati</taxon>
        <taxon>Actinomycetota</taxon>
        <taxon>Actinomycetes</taxon>
        <taxon>Kitasatosporales</taxon>
        <taxon>Streptomycetaceae</taxon>
        <taxon>Streptomyces</taxon>
    </lineage>
</organism>
<evidence type="ECO:0000313" key="1">
    <source>
        <dbReference type="EMBL" id="GEB58364.1"/>
    </source>
</evidence>
<name>A0A4Y3RM22_9ACTN</name>
<dbReference type="OrthoDB" id="5185850at2"/>
<sequence>MSDAARDSYGFDDLYPALGMLVVASADMESRLRYVVSELAGHDDAGWIVFEGQSVDWLVSNGLAVLGQLGAMQRWPADNSERIKAVLLDAQDANRQRNLMVHGEWRSDCIMREEGCVGRPSASPADHRLFHVCRSRYRKGFEERQIAISDVEALAQRIWTIELELRRAMKAAVAVWLGRVPDELV</sequence>
<comment type="caution">
    <text evidence="1">The sequence shown here is derived from an EMBL/GenBank/DDBJ whole genome shotgun (WGS) entry which is preliminary data.</text>
</comment>
<reference evidence="1 2" key="1">
    <citation type="submission" date="2019-06" db="EMBL/GenBank/DDBJ databases">
        <title>Whole genome shotgun sequence of Streptomyces gardneri NBRC 12865.</title>
        <authorList>
            <person name="Hosoyama A."/>
            <person name="Uohara A."/>
            <person name="Ohji S."/>
            <person name="Ichikawa N."/>
        </authorList>
    </citation>
    <scope>NUCLEOTIDE SEQUENCE [LARGE SCALE GENOMIC DNA]</scope>
    <source>
        <strain evidence="1 2">NBRC 12865</strain>
    </source>
</reference>
<gene>
    <name evidence="1" type="ORF">SGA01_39690</name>
</gene>
<proteinExistence type="predicted"/>
<keyword evidence="2" id="KW-1185">Reference proteome</keyword>
<protein>
    <submittedName>
        <fullName evidence="1">Uncharacterized protein</fullName>
    </submittedName>
</protein>
<dbReference type="AlphaFoldDB" id="A0A4Y3RM22"/>
<dbReference type="RefSeq" id="WP_141297740.1">
    <property type="nucleotide sequence ID" value="NZ_BJMN01000025.1"/>
</dbReference>
<evidence type="ECO:0000313" key="2">
    <source>
        <dbReference type="Proteomes" id="UP000315226"/>
    </source>
</evidence>